<evidence type="ECO:0000256" key="6">
    <source>
        <dbReference type="SAM" id="MobiDB-lite"/>
    </source>
</evidence>
<organism evidence="7 8">
    <name type="scientific">Mycena belliarum</name>
    <dbReference type="NCBI Taxonomy" id="1033014"/>
    <lineage>
        <taxon>Eukaryota</taxon>
        <taxon>Fungi</taxon>
        <taxon>Dikarya</taxon>
        <taxon>Basidiomycota</taxon>
        <taxon>Agaricomycotina</taxon>
        <taxon>Agaricomycetes</taxon>
        <taxon>Agaricomycetidae</taxon>
        <taxon>Agaricales</taxon>
        <taxon>Marasmiineae</taxon>
        <taxon>Mycenaceae</taxon>
        <taxon>Mycena</taxon>
    </lineage>
</organism>
<dbReference type="Gene3D" id="1.10.400.10">
    <property type="entry name" value="GI Alpha 1, domain 2-like"/>
    <property type="match status" value="1"/>
</dbReference>
<protein>
    <submittedName>
        <fullName evidence="7">Guanine nucleotide binding protein, alpha subunit</fullName>
    </submittedName>
</protein>
<dbReference type="AlphaFoldDB" id="A0AAD6U6N4"/>
<dbReference type="Pfam" id="PF00503">
    <property type="entry name" value="G-alpha"/>
    <property type="match status" value="2"/>
</dbReference>
<keyword evidence="2 4" id="KW-0342">GTP-binding</keyword>
<evidence type="ECO:0000256" key="2">
    <source>
        <dbReference type="ARBA" id="ARBA00023134"/>
    </source>
</evidence>
<keyword evidence="5" id="KW-0460">Magnesium</keyword>
<dbReference type="SUPFAM" id="SSF52540">
    <property type="entry name" value="P-loop containing nucleoside triphosphate hydrolases"/>
    <property type="match status" value="1"/>
</dbReference>
<evidence type="ECO:0000313" key="7">
    <source>
        <dbReference type="EMBL" id="KAJ7089188.1"/>
    </source>
</evidence>
<keyword evidence="3" id="KW-0807">Transducer</keyword>
<accession>A0AAD6U6N4</accession>
<gene>
    <name evidence="7" type="ORF">B0H15DRAFT_278445</name>
</gene>
<dbReference type="PRINTS" id="PR00318">
    <property type="entry name" value="GPROTEINA"/>
</dbReference>
<feature type="region of interest" description="Disordered" evidence="6">
    <location>
        <begin position="172"/>
        <end position="204"/>
    </location>
</feature>
<feature type="binding site" evidence="4">
    <location>
        <begin position="371"/>
        <end position="377"/>
    </location>
    <ligand>
        <name>GTP</name>
        <dbReference type="ChEBI" id="CHEBI:37565"/>
    </ligand>
</feature>
<evidence type="ECO:0000256" key="3">
    <source>
        <dbReference type="ARBA" id="ARBA00023224"/>
    </source>
</evidence>
<dbReference type="PANTHER" id="PTHR10218:SF360">
    <property type="entry name" value="GUANINE NUCLEOTIDE-BINDING PROTEIN SUBUNIT ALPHA HOMOLOG"/>
    <property type="match status" value="1"/>
</dbReference>
<evidence type="ECO:0000256" key="4">
    <source>
        <dbReference type="PIRSR" id="PIRSR601019-1"/>
    </source>
</evidence>
<reference evidence="7" key="1">
    <citation type="submission" date="2023-03" db="EMBL/GenBank/DDBJ databases">
        <title>Massive genome expansion in bonnet fungi (Mycena s.s.) driven by repeated elements and novel gene families across ecological guilds.</title>
        <authorList>
            <consortium name="Lawrence Berkeley National Laboratory"/>
            <person name="Harder C.B."/>
            <person name="Miyauchi S."/>
            <person name="Viragh M."/>
            <person name="Kuo A."/>
            <person name="Thoen E."/>
            <person name="Andreopoulos B."/>
            <person name="Lu D."/>
            <person name="Skrede I."/>
            <person name="Drula E."/>
            <person name="Henrissat B."/>
            <person name="Morin E."/>
            <person name="Kohler A."/>
            <person name="Barry K."/>
            <person name="LaButti K."/>
            <person name="Morin E."/>
            <person name="Salamov A."/>
            <person name="Lipzen A."/>
            <person name="Mereny Z."/>
            <person name="Hegedus B."/>
            <person name="Baldrian P."/>
            <person name="Stursova M."/>
            <person name="Weitz H."/>
            <person name="Taylor A."/>
            <person name="Grigoriev I.V."/>
            <person name="Nagy L.G."/>
            <person name="Martin F."/>
            <person name="Kauserud H."/>
        </authorList>
    </citation>
    <scope>NUCLEOTIDE SEQUENCE</scope>
    <source>
        <strain evidence="7">CBHHK173m</strain>
    </source>
</reference>
<evidence type="ECO:0000256" key="1">
    <source>
        <dbReference type="ARBA" id="ARBA00022741"/>
    </source>
</evidence>
<dbReference type="EMBL" id="JARJCN010000024">
    <property type="protein sequence ID" value="KAJ7089188.1"/>
    <property type="molecule type" value="Genomic_DNA"/>
</dbReference>
<feature type="binding site" evidence="4">
    <location>
        <begin position="472"/>
        <end position="475"/>
    </location>
    <ligand>
        <name>GTP</name>
        <dbReference type="ChEBI" id="CHEBI:37565"/>
    </ligand>
</feature>
<dbReference type="GO" id="GO:0005834">
    <property type="term" value="C:heterotrimeric G-protein complex"/>
    <property type="evidence" value="ECO:0007669"/>
    <property type="project" value="TreeGrafter"/>
</dbReference>
<feature type="binding site" evidence="5">
    <location>
        <position position="377"/>
    </location>
    <ligand>
        <name>Mg(2+)</name>
        <dbReference type="ChEBI" id="CHEBI:18420"/>
    </ligand>
</feature>
<comment type="caution">
    <text evidence="7">The sequence shown here is derived from an EMBL/GenBank/DDBJ whole genome shotgun (WGS) entry which is preliminary data.</text>
</comment>
<dbReference type="FunFam" id="3.40.50.300:FF:000720">
    <property type="entry name" value="Guanine nucleotide-binding protein G(k) subunit alpha"/>
    <property type="match status" value="1"/>
</dbReference>
<keyword evidence="8" id="KW-1185">Reference proteome</keyword>
<evidence type="ECO:0000313" key="8">
    <source>
        <dbReference type="Proteomes" id="UP001222325"/>
    </source>
</evidence>
<keyword evidence="1 4" id="KW-0547">Nucleotide-binding</keyword>
<feature type="region of interest" description="Disordered" evidence="6">
    <location>
        <begin position="292"/>
        <end position="315"/>
    </location>
</feature>
<dbReference type="GO" id="GO:0005737">
    <property type="term" value="C:cytoplasm"/>
    <property type="evidence" value="ECO:0007669"/>
    <property type="project" value="TreeGrafter"/>
</dbReference>
<name>A0AAD6U6N4_9AGAR</name>
<dbReference type="GO" id="GO:0005525">
    <property type="term" value="F:GTP binding"/>
    <property type="evidence" value="ECO:0007669"/>
    <property type="project" value="UniProtKB-KW"/>
</dbReference>
<evidence type="ECO:0000256" key="5">
    <source>
        <dbReference type="PIRSR" id="PIRSR601019-2"/>
    </source>
</evidence>
<dbReference type="SUPFAM" id="SSF47895">
    <property type="entry name" value="Transducin (alpha subunit), insertion domain"/>
    <property type="match status" value="1"/>
</dbReference>
<dbReference type="GO" id="GO:0046872">
    <property type="term" value="F:metal ion binding"/>
    <property type="evidence" value="ECO:0007669"/>
    <property type="project" value="UniProtKB-KW"/>
</dbReference>
<dbReference type="Proteomes" id="UP001222325">
    <property type="component" value="Unassembled WGS sequence"/>
</dbReference>
<dbReference type="GO" id="GO:0031683">
    <property type="term" value="F:G-protein beta/gamma-subunit complex binding"/>
    <property type="evidence" value="ECO:0007669"/>
    <property type="project" value="InterPro"/>
</dbReference>
<dbReference type="Gene3D" id="3.40.50.300">
    <property type="entry name" value="P-loop containing nucleotide triphosphate hydrolases"/>
    <property type="match status" value="2"/>
</dbReference>
<dbReference type="InterPro" id="IPR011025">
    <property type="entry name" value="GproteinA_insert"/>
</dbReference>
<dbReference type="SMART" id="SM00275">
    <property type="entry name" value="G_alpha"/>
    <property type="match status" value="1"/>
</dbReference>
<dbReference type="PANTHER" id="PTHR10218">
    <property type="entry name" value="GTP-BINDING PROTEIN ALPHA SUBUNIT"/>
    <property type="match status" value="1"/>
</dbReference>
<proteinExistence type="predicted"/>
<dbReference type="GO" id="GO:0003924">
    <property type="term" value="F:GTPase activity"/>
    <property type="evidence" value="ECO:0007669"/>
    <property type="project" value="InterPro"/>
</dbReference>
<sequence>MSRKDRDEDPLDAVLRPPNDESPEQAAVREAREAEARRVSASIDADIRAERLARRKKRIVRLLLLGQSESGKSTTLRQFQRLYTPTAFRAERILWRAVIQLNIVRSIRTILDALDPATPASASIRRRRPSAGPASASMLALASPAPPHALPTADITEVDRYASYAYPATGYDSPGVDSDGDVDSDPGSGAEGPAPSHSGGTFRFAPPPVPVPAYSGAVEALRQRLLPLRHVEALLIARLVPAADLDSAPTRLDRGAGVTGGVPLPLPSHSQTDFAGGGEVFVRPGMRWKVLSPREKEKERARSRSRDRGKDEAQEALHTACGAMRALWGDAAVRAVLRKRKIRLEEGPGFFLNDLERVTAPNYLPTDDDVLRARLKTVGVSEYTFEMEVATGRETGTEWRIVDVGGSRSQRATWIPFFDDVDAIIFLAPISGFDQVLSEDRTVNRLEDSVLLWKAVCGNKLLASVDLVLFLNKCDILARKIAAGVKLARYVRSYADRENTFEAVSSYLRTKFMAIHRECSPNPRKFYAFCTSVTDSATTGGIIASVRDMVVRQHLKQSKLL</sequence>
<dbReference type="PROSITE" id="PS51882">
    <property type="entry name" value="G_ALPHA"/>
    <property type="match status" value="1"/>
</dbReference>
<dbReference type="InterPro" id="IPR001019">
    <property type="entry name" value="Gprotein_alpha_su"/>
</dbReference>
<dbReference type="GO" id="GO:0001664">
    <property type="term" value="F:G protein-coupled receptor binding"/>
    <property type="evidence" value="ECO:0007669"/>
    <property type="project" value="TreeGrafter"/>
</dbReference>
<keyword evidence="5" id="KW-0479">Metal-binding</keyword>
<dbReference type="InterPro" id="IPR027417">
    <property type="entry name" value="P-loop_NTPase"/>
</dbReference>
<dbReference type="GO" id="GO:0007188">
    <property type="term" value="P:adenylate cyclase-modulating G protein-coupled receptor signaling pathway"/>
    <property type="evidence" value="ECO:0007669"/>
    <property type="project" value="TreeGrafter"/>
</dbReference>
<feature type="region of interest" description="Disordered" evidence="6">
    <location>
        <begin position="1"/>
        <end position="33"/>
    </location>
</feature>